<dbReference type="AlphaFoldDB" id="A0AAW6Q6Z9"/>
<keyword evidence="3" id="KW-0133">Cell shape</keyword>
<evidence type="ECO:0000259" key="6">
    <source>
        <dbReference type="Pfam" id="PF04085"/>
    </source>
</evidence>
<feature type="domain" description="Rod shape-determining protein MreC beta-barrel core" evidence="6">
    <location>
        <begin position="124"/>
        <end position="270"/>
    </location>
</feature>
<dbReference type="RefSeq" id="WP_317476611.1">
    <property type="nucleotide sequence ID" value="NZ_JARQTW010000002.1"/>
</dbReference>
<comment type="caution">
    <text evidence="7">The sequence shown here is derived from an EMBL/GenBank/DDBJ whole genome shotgun (WGS) entry which is preliminary data.</text>
</comment>
<dbReference type="Proteomes" id="UP001214976">
    <property type="component" value="Unassembled WGS sequence"/>
</dbReference>
<accession>A0AAW6Q6Z9</accession>
<reference evidence="7" key="1">
    <citation type="submission" date="2023-03" db="EMBL/GenBank/DDBJ databases">
        <title>Classification of Bisgaard taxon 6 and taxon 10 as Exercitatus varius gen. nov., spec. nov.</title>
        <authorList>
            <person name="Christensen H."/>
        </authorList>
    </citation>
    <scope>NUCLEOTIDE SEQUENCE</scope>
    <source>
        <strain evidence="7">86116</strain>
    </source>
</reference>
<protein>
    <recommendedName>
        <fullName evidence="2">Cell shape-determining protein MreC</fullName>
    </recommendedName>
    <alternativeName>
        <fullName evidence="4">Cell shape protein MreC</fullName>
    </alternativeName>
</protein>
<dbReference type="GO" id="GO:0008360">
    <property type="term" value="P:regulation of cell shape"/>
    <property type="evidence" value="ECO:0007669"/>
    <property type="project" value="UniProtKB-KW"/>
</dbReference>
<evidence type="ECO:0000256" key="5">
    <source>
        <dbReference type="SAM" id="MobiDB-lite"/>
    </source>
</evidence>
<dbReference type="InterPro" id="IPR042177">
    <property type="entry name" value="Cell/Rod_1"/>
</dbReference>
<name>A0AAW6Q6Z9_9PAST</name>
<evidence type="ECO:0000313" key="8">
    <source>
        <dbReference type="Proteomes" id="UP001214976"/>
    </source>
</evidence>
<proteinExistence type="inferred from homology"/>
<sequence>MKPIFSKTSPLGLRLFLAVTASIMLILTDGQTNTMIKVRSFMETAVGGLYYLANTPRTVLDNVSENLVDTGKLQIENKVLKEQLREKNADLLLLDQLKVENQRLRLLLNSPLRTDEYKKIGEILTAETDRYRQQVVINQGRQEGAYVGQPVIDEKGVVGQIISVGEKSSRVLLISDVTHSIPVQVLRNDVRVIASGSGRSDELTLDNVPRSVDIAKGDLLVTSGLGGRFPEGYPVAVVENVSRDGSNYFATVTAKPLASLERLRYVLLVWSHEEIHKYQASSPEDVRNTVQQRLANKERGVDTKKALVTEGNENNKENGEKDDIAIPENLPEMNSNDHQVSPEIQEHREED</sequence>
<dbReference type="FunFam" id="2.40.10.350:FF:000002">
    <property type="entry name" value="Cell shape-determining protein MreC"/>
    <property type="match status" value="1"/>
</dbReference>
<dbReference type="InterPro" id="IPR055342">
    <property type="entry name" value="MreC_beta-barrel_core"/>
</dbReference>
<evidence type="ECO:0000256" key="3">
    <source>
        <dbReference type="ARBA" id="ARBA00022960"/>
    </source>
</evidence>
<dbReference type="InterPro" id="IPR042175">
    <property type="entry name" value="Cell/Rod_MreC_2"/>
</dbReference>
<feature type="region of interest" description="Disordered" evidence="5">
    <location>
        <begin position="295"/>
        <end position="351"/>
    </location>
</feature>
<evidence type="ECO:0000256" key="2">
    <source>
        <dbReference type="ARBA" id="ARBA00013855"/>
    </source>
</evidence>
<dbReference type="InterPro" id="IPR007221">
    <property type="entry name" value="MreC"/>
</dbReference>
<organism evidence="7 8">
    <name type="scientific">Exercitatus varius</name>
    <dbReference type="NCBI Taxonomy" id="67857"/>
    <lineage>
        <taxon>Bacteria</taxon>
        <taxon>Pseudomonadati</taxon>
        <taxon>Pseudomonadota</taxon>
        <taxon>Gammaproteobacteria</taxon>
        <taxon>Pasteurellales</taxon>
        <taxon>Pasteurellaceae</taxon>
        <taxon>Exercitatus</taxon>
    </lineage>
</organism>
<feature type="compositionally biased region" description="Basic and acidic residues" evidence="5">
    <location>
        <begin position="295"/>
        <end position="324"/>
    </location>
</feature>
<dbReference type="Gene3D" id="2.40.10.350">
    <property type="entry name" value="Rod shape-determining protein MreC, domain 2"/>
    <property type="match status" value="1"/>
</dbReference>
<dbReference type="EMBL" id="JARQTW010000002">
    <property type="protein sequence ID" value="MDG2949083.1"/>
    <property type="molecule type" value="Genomic_DNA"/>
</dbReference>
<dbReference type="Gene3D" id="2.40.10.340">
    <property type="entry name" value="Rod shape-determining protein MreC, domain 1"/>
    <property type="match status" value="1"/>
</dbReference>
<dbReference type="NCBIfam" id="TIGR00219">
    <property type="entry name" value="mreC"/>
    <property type="match status" value="1"/>
</dbReference>
<dbReference type="PANTHER" id="PTHR34138:SF1">
    <property type="entry name" value="CELL SHAPE-DETERMINING PROTEIN MREC"/>
    <property type="match status" value="1"/>
</dbReference>
<dbReference type="Pfam" id="PF04085">
    <property type="entry name" value="MreC"/>
    <property type="match status" value="1"/>
</dbReference>
<evidence type="ECO:0000256" key="4">
    <source>
        <dbReference type="ARBA" id="ARBA00032089"/>
    </source>
</evidence>
<dbReference type="PANTHER" id="PTHR34138">
    <property type="entry name" value="CELL SHAPE-DETERMINING PROTEIN MREC"/>
    <property type="match status" value="1"/>
</dbReference>
<evidence type="ECO:0000256" key="1">
    <source>
        <dbReference type="ARBA" id="ARBA00009369"/>
    </source>
</evidence>
<dbReference type="GO" id="GO:0005886">
    <property type="term" value="C:plasma membrane"/>
    <property type="evidence" value="ECO:0007669"/>
    <property type="project" value="TreeGrafter"/>
</dbReference>
<comment type="similarity">
    <text evidence="1">Belongs to the MreC family.</text>
</comment>
<evidence type="ECO:0000313" key="7">
    <source>
        <dbReference type="EMBL" id="MDG2949083.1"/>
    </source>
</evidence>
<gene>
    <name evidence="7" type="primary">mreC</name>
    <name evidence="7" type="ORF">P7M15_00865</name>
</gene>